<gene>
    <name evidence="2" type="ORF">H9698_03685</name>
</gene>
<dbReference type="AlphaFoldDB" id="A0A9D2Q5K0"/>
<evidence type="ECO:0000313" key="3">
    <source>
        <dbReference type="Proteomes" id="UP000823918"/>
    </source>
</evidence>
<dbReference type="CDD" id="cd04186">
    <property type="entry name" value="GT_2_like_c"/>
    <property type="match status" value="1"/>
</dbReference>
<reference evidence="2" key="1">
    <citation type="journal article" date="2021" name="PeerJ">
        <title>Extensive microbial diversity within the chicken gut microbiome revealed by metagenomics and culture.</title>
        <authorList>
            <person name="Gilroy R."/>
            <person name="Ravi A."/>
            <person name="Getino M."/>
            <person name="Pursley I."/>
            <person name="Horton D.L."/>
            <person name="Alikhan N.F."/>
            <person name="Baker D."/>
            <person name="Gharbi K."/>
            <person name="Hall N."/>
            <person name="Watson M."/>
            <person name="Adriaenssens E.M."/>
            <person name="Foster-Nyarko E."/>
            <person name="Jarju S."/>
            <person name="Secka A."/>
            <person name="Antonio M."/>
            <person name="Oren A."/>
            <person name="Chaudhuri R.R."/>
            <person name="La Ragione R."/>
            <person name="Hildebrand F."/>
            <person name="Pallen M.J."/>
        </authorList>
    </citation>
    <scope>NUCLEOTIDE SEQUENCE</scope>
    <source>
        <strain evidence="2">5933</strain>
    </source>
</reference>
<reference evidence="2" key="2">
    <citation type="submission" date="2021-04" db="EMBL/GenBank/DDBJ databases">
        <authorList>
            <person name="Gilroy R."/>
        </authorList>
    </citation>
    <scope>NUCLEOTIDE SEQUENCE</scope>
    <source>
        <strain evidence="2">5933</strain>
    </source>
</reference>
<feature type="domain" description="Glycosyltransferase 2-like" evidence="1">
    <location>
        <begin position="68"/>
        <end position="226"/>
    </location>
</feature>
<organism evidence="2 3">
    <name type="scientific">Candidatus Ruthenibacterium merdavium</name>
    <dbReference type="NCBI Taxonomy" id="2838752"/>
    <lineage>
        <taxon>Bacteria</taxon>
        <taxon>Bacillati</taxon>
        <taxon>Bacillota</taxon>
        <taxon>Clostridia</taxon>
        <taxon>Eubacteriales</taxon>
        <taxon>Oscillospiraceae</taxon>
        <taxon>Ruthenibacterium</taxon>
    </lineage>
</organism>
<protein>
    <submittedName>
        <fullName evidence="2">Glycosyltransferase family 2 protein</fullName>
    </submittedName>
</protein>
<dbReference type="EMBL" id="DWWA01000020">
    <property type="protein sequence ID" value="HJC71882.1"/>
    <property type="molecule type" value="Genomic_DNA"/>
</dbReference>
<dbReference type="Pfam" id="PF00535">
    <property type="entry name" value="Glycos_transf_2"/>
    <property type="match status" value="1"/>
</dbReference>
<dbReference type="PANTHER" id="PTHR43179:SF7">
    <property type="entry name" value="RHAMNOSYLTRANSFERASE WBBL"/>
    <property type="match status" value="1"/>
</dbReference>
<dbReference type="SUPFAM" id="SSF53448">
    <property type="entry name" value="Nucleotide-diphospho-sugar transferases"/>
    <property type="match status" value="2"/>
</dbReference>
<dbReference type="InterPro" id="IPR001173">
    <property type="entry name" value="Glyco_trans_2-like"/>
</dbReference>
<dbReference type="Pfam" id="PF13641">
    <property type="entry name" value="Glyco_tranf_2_3"/>
    <property type="match status" value="1"/>
</dbReference>
<comment type="caution">
    <text evidence="2">The sequence shown here is derived from an EMBL/GenBank/DDBJ whole genome shotgun (WGS) entry which is preliminary data.</text>
</comment>
<name>A0A9D2Q5K0_9FIRM</name>
<sequence>MNLRWKRTKELPQVFCKMVKEEGAGQTMRRAAGFAKRRLKSKKGRFLPSAQVLERQRAADTASFPVISICVPLYNTPMPFLKEMAESVLAQSCPRWELCLADASNDGDARREEYLNAIQDKRIRYMKIENRGIAENTNEAARMASGSYLALLDHDDVLSPNAVFEMGKAIQKTGALFLYSDEALFFTNIKNAHVGHFKPDFAPDYLNCCNYICHLAVFQTELFWQVGGLNPACDGSQDHDLFLRLSEKTTPVHIPKVLYFWRVHAASTASGTEAKPYVAEAAKRAVTEHLKRIGAKGTVKDGLFPSTYRVQYEIEGDPLVSILIPNKDHIDDLSKLISGLYEKTRGVRFEVIVIENNSTQQETFDYYDTIQKEHENLRVVYYKGGFNFSAINNYGRSFAGGEYLLLLNNDMEVTDGDWLKEMLSLCVQPGVGIVGAKLLYPDDTVQHAGVVTGLGGFAGHSHKYARKDASGYMFRLATVQNFSAVTAACLLCPAKIYDEAGGLDEKFEVAFNDVDFCLRVRDAGYRILYTPYAVLYHHESKSRGLDVKGEAKARFDRERARLEQKHTRKGLLSDPYYNPNLTLDREDFSENDVLPKE</sequence>
<proteinExistence type="predicted"/>
<evidence type="ECO:0000259" key="1">
    <source>
        <dbReference type="Pfam" id="PF00535"/>
    </source>
</evidence>
<dbReference type="InterPro" id="IPR029044">
    <property type="entry name" value="Nucleotide-diphossugar_trans"/>
</dbReference>
<dbReference type="Gene3D" id="3.90.550.10">
    <property type="entry name" value="Spore Coat Polysaccharide Biosynthesis Protein SpsA, Chain A"/>
    <property type="match status" value="2"/>
</dbReference>
<dbReference type="CDD" id="cd04184">
    <property type="entry name" value="GT2_RfbC_Mx_like"/>
    <property type="match status" value="1"/>
</dbReference>
<dbReference type="Proteomes" id="UP000823918">
    <property type="component" value="Unassembled WGS sequence"/>
</dbReference>
<evidence type="ECO:0000313" key="2">
    <source>
        <dbReference type="EMBL" id="HJC71882.1"/>
    </source>
</evidence>
<accession>A0A9D2Q5K0</accession>
<dbReference type="PANTHER" id="PTHR43179">
    <property type="entry name" value="RHAMNOSYLTRANSFERASE WBBL"/>
    <property type="match status" value="1"/>
</dbReference>